<dbReference type="InterPro" id="IPR001296">
    <property type="entry name" value="Glyco_trans_1"/>
</dbReference>
<evidence type="ECO:0008006" key="7">
    <source>
        <dbReference type="Google" id="ProtNLM"/>
    </source>
</evidence>
<dbReference type="AlphaFoldDB" id="A0A255G762"/>
<organism evidence="5 6">
    <name type="scientific">Enemella evansiae</name>
    <dbReference type="NCBI Taxonomy" id="2016499"/>
    <lineage>
        <taxon>Bacteria</taxon>
        <taxon>Bacillati</taxon>
        <taxon>Actinomycetota</taxon>
        <taxon>Actinomycetes</taxon>
        <taxon>Propionibacteriales</taxon>
        <taxon>Propionibacteriaceae</taxon>
        <taxon>Enemella</taxon>
    </lineage>
</organism>
<comment type="caution">
    <text evidence="5">The sequence shown here is derived from an EMBL/GenBank/DDBJ whole genome shotgun (WGS) entry which is preliminary data.</text>
</comment>
<name>A0A255G762_9ACTN</name>
<keyword evidence="1" id="KW-0328">Glycosyltransferase</keyword>
<gene>
    <name evidence="5" type="ORF">CGZ94_15350</name>
</gene>
<dbReference type="EMBL" id="NMVO01000015">
    <property type="protein sequence ID" value="OYO11777.1"/>
    <property type="molecule type" value="Genomic_DNA"/>
</dbReference>
<feature type="domain" description="Glycosyl transferase family 1" evidence="3">
    <location>
        <begin position="169"/>
        <end position="327"/>
    </location>
</feature>
<sequence length="361" mass="40338">MKSLMALAVGISQRGDEVTVLAADRDAGDPGPYPEHRRFSAPRVTVDYIPSGSRADQLIGIVRTLWGKENYTLYVNSLFSPTFGMLPLLLARLRLTRPHRVVLATRGQFMRNALAHHARRKQLFLPFIRGVLFRGIDLFHVTSQDERQELRSWAPAERIRFIPNTRLSRDAETRNAEPGHLTYVGRVVPIKNVHVIFEALTRADRPLTLTVVGPEEDPDYAALCRAREAALPNNVTVEWRGTLDGEQIAEELSRTEVFVHPTQGENFGHAIAEALEAGCPVVIGVRTPWTEPIRSATPPPGVVLDDPNDADAVWTGIRALLDRDERTRSDAELSGRDIARLANGSRQFEPYAEMFFGRLGN</sequence>
<evidence type="ECO:0000256" key="1">
    <source>
        <dbReference type="ARBA" id="ARBA00022676"/>
    </source>
</evidence>
<evidence type="ECO:0000259" key="4">
    <source>
        <dbReference type="Pfam" id="PF13579"/>
    </source>
</evidence>
<dbReference type="Pfam" id="PF13579">
    <property type="entry name" value="Glyco_trans_4_4"/>
    <property type="match status" value="1"/>
</dbReference>
<dbReference type="InterPro" id="IPR028098">
    <property type="entry name" value="Glyco_trans_4-like_N"/>
</dbReference>
<evidence type="ECO:0000313" key="5">
    <source>
        <dbReference type="EMBL" id="OYO11777.1"/>
    </source>
</evidence>
<protein>
    <recommendedName>
        <fullName evidence="7">Glycosyltransferase</fullName>
    </recommendedName>
</protein>
<keyword evidence="2" id="KW-0808">Transferase</keyword>
<evidence type="ECO:0000256" key="2">
    <source>
        <dbReference type="ARBA" id="ARBA00022679"/>
    </source>
</evidence>
<dbReference type="GO" id="GO:0016757">
    <property type="term" value="F:glycosyltransferase activity"/>
    <property type="evidence" value="ECO:0007669"/>
    <property type="project" value="UniProtKB-KW"/>
</dbReference>
<dbReference type="Pfam" id="PF00534">
    <property type="entry name" value="Glycos_transf_1"/>
    <property type="match status" value="1"/>
</dbReference>
<evidence type="ECO:0000313" key="6">
    <source>
        <dbReference type="Proteomes" id="UP000215896"/>
    </source>
</evidence>
<evidence type="ECO:0000259" key="3">
    <source>
        <dbReference type="Pfam" id="PF00534"/>
    </source>
</evidence>
<dbReference type="PANTHER" id="PTHR12526">
    <property type="entry name" value="GLYCOSYLTRANSFERASE"/>
    <property type="match status" value="1"/>
</dbReference>
<keyword evidence="6" id="KW-1185">Reference proteome</keyword>
<accession>A0A255G762</accession>
<dbReference type="SUPFAM" id="SSF53756">
    <property type="entry name" value="UDP-Glycosyltransferase/glycogen phosphorylase"/>
    <property type="match status" value="1"/>
</dbReference>
<dbReference type="CDD" id="cd03801">
    <property type="entry name" value="GT4_PimA-like"/>
    <property type="match status" value="1"/>
</dbReference>
<dbReference type="PANTHER" id="PTHR12526:SF510">
    <property type="entry name" value="D-INOSITOL 3-PHOSPHATE GLYCOSYLTRANSFERASE"/>
    <property type="match status" value="1"/>
</dbReference>
<feature type="domain" description="Glycosyltransferase subfamily 4-like N-terminal" evidence="4">
    <location>
        <begin position="4"/>
        <end position="164"/>
    </location>
</feature>
<dbReference type="Proteomes" id="UP000215896">
    <property type="component" value="Unassembled WGS sequence"/>
</dbReference>
<dbReference type="Gene3D" id="3.40.50.2000">
    <property type="entry name" value="Glycogen Phosphorylase B"/>
    <property type="match status" value="2"/>
</dbReference>
<reference evidence="5 6" key="1">
    <citation type="submission" date="2017-07" db="EMBL/GenBank/DDBJ databases">
        <title>Draft whole genome sequences of clinical Proprionibacteriaceae strains.</title>
        <authorList>
            <person name="Bernier A.-M."/>
            <person name="Bernard K."/>
            <person name="Domingo M.-C."/>
        </authorList>
    </citation>
    <scope>NUCLEOTIDE SEQUENCE [LARGE SCALE GENOMIC DNA]</scope>
    <source>
        <strain evidence="5 6">NML 030167</strain>
    </source>
</reference>
<proteinExistence type="predicted"/>